<dbReference type="Gene3D" id="2.60.40.2620">
    <property type="entry name" value="Fimbrillin-like"/>
    <property type="match status" value="1"/>
</dbReference>
<dbReference type="AlphaFoldDB" id="A0AB35C309"/>
<gene>
    <name evidence="1" type="ORF">KSU80_01160</name>
</gene>
<accession>A0AB35C309</accession>
<evidence type="ECO:0000313" key="1">
    <source>
        <dbReference type="EMBL" id="MBV3121804.1"/>
    </source>
</evidence>
<dbReference type="PROSITE" id="PS51257">
    <property type="entry name" value="PROKAR_LIPOPROTEIN"/>
    <property type="match status" value="1"/>
</dbReference>
<dbReference type="RefSeq" id="WP_117595972.1">
    <property type="nucleotide sequence ID" value="NZ_DAWDYP010000001.1"/>
</dbReference>
<comment type="caution">
    <text evidence="1">The sequence shown here is derived from an EMBL/GenBank/DDBJ whole genome shotgun (WGS) entry which is preliminary data.</text>
</comment>
<protein>
    <submittedName>
        <fullName evidence="1">Fimbrillin family protein</fullName>
    </submittedName>
</protein>
<organism evidence="1 2">
    <name type="scientific">Phocaeicola dorei</name>
    <dbReference type="NCBI Taxonomy" id="357276"/>
    <lineage>
        <taxon>Bacteria</taxon>
        <taxon>Pseudomonadati</taxon>
        <taxon>Bacteroidota</taxon>
        <taxon>Bacteroidia</taxon>
        <taxon>Bacteroidales</taxon>
        <taxon>Bacteroidaceae</taxon>
        <taxon>Phocaeicola</taxon>
    </lineage>
</organism>
<sequence length="998" mass="104465">MKKILFTSLAVLGLGITGCSNEDLGVAKSGVDEVCATMGDAESRTAMNGNSVVWSTGDEIGIFVTNGSSSTYTNTNYSLSSGAGTKNAGFSGVLEGENPVKKAAFYPYGSDASYDGSKISLTLKDTYNYKEGENSSALMACQINESAQNVLAFKNAGALMSITVNNIPKDYTWAKLTSMTAQGKTTVPTIAGNAQIAFVEGIPTLTITETSNSSSITINFTAGNDVTSKTFYFPLPVAEYPALELSIGNGSTSQVLKTKALDAKRNERYTTTITLDEVSGSVPTTVESVSAVADALATTNSVSVTDVAPTETSPTVSIPKKNTPAENVSISFEKISTTATVAIKEASTGASGNSAPENVLVSVPQLDTAPKFEIELPSSTVTLAANGETATYDEVTATTAANTLVLDKGITVNTLKVKAGNVRVKSGAKVTAISRESGNTSTVIIYKEEGAELPNLSGNDAFEVVDAAVADLQNVAKNGGTYTLATDLTGDFTISATKEVIINLNGHKITNKSGDTFTVNKDSKLTINGNGTVDNVSHGKTCIYNNGTVILNDGTYIRSKENGQNSESSGGNSYYNILNHGEMTINPNVEISQNGHYSSMIANGYYDYTNTNPRNGYVSGTNHQNPSLIINGGTFAGGLNTIKNDDGAQLVINDGTFTNMSQATVQNHHVAEIKGGTFNTTGSAQYVVDNEGHSGAANDLGQMTISGGTLNGKIYVVGAGASLAVTGGTFSDPSALAYLGDNADITVKLDTDTRLTKTMIVEKGAATIDLNNHRLTADASATIKIKENGDDVVVAVAVKDGAKVMVKNGNIGDSSNKLSYGVYAFGKADVTLNNVGFSEMVIYAYNGAGKLAATDCIFKGWLSGWHHGGAFAGCTFTIGKAWYPAAICYGSTTFTNCKFFKNEVDADVYDDSNKADSDGYYRCCYVVAQCNPSNSIGFTNCKFIDESNTETGSVAIDNHPFHACGWGNGTAANYNVTVDNAVVTSQCSDKTKTSNENK</sequence>
<proteinExistence type="predicted"/>
<dbReference type="Proteomes" id="UP000777173">
    <property type="component" value="Unassembled WGS sequence"/>
</dbReference>
<name>A0AB35C309_9BACT</name>
<reference evidence="1" key="1">
    <citation type="submission" date="2021-06" db="EMBL/GenBank/DDBJ databases">
        <title>Collection of gut derived symbiotic bacterial strains cultured from healthy donors.</title>
        <authorList>
            <person name="Lin H."/>
            <person name="Littmann E."/>
            <person name="Pamer E.G."/>
        </authorList>
    </citation>
    <scope>NUCLEOTIDE SEQUENCE</scope>
    <source>
        <strain evidence="1">MSK.5.10</strain>
    </source>
</reference>
<dbReference type="InterPro" id="IPR042278">
    <property type="entry name" value="Mfa-like_1_N"/>
</dbReference>
<evidence type="ECO:0000313" key="2">
    <source>
        <dbReference type="Proteomes" id="UP000777173"/>
    </source>
</evidence>
<dbReference type="EMBL" id="JAHOAX010000001">
    <property type="protein sequence ID" value="MBV3121804.1"/>
    <property type="molecule type" value="Genomic_DNA"/>
</dbReference>
<dbReference type="CDD" id="cd13120">
    <property type="entry name" value="BF2867_like_N"/>
    <property type="match status" value="1"/>
</dbReference>